<feature type="chain" id="PRO_5043520576" description="Metallopeptidase DUF4344" evidence="1">
    <location>
        <begin position="25"/>
        <end position="331"/>
    </location>
</feature>
<name>A0AAW3ZMU1_9GAMM</name>
<organism evidence="2 3">
    <name type="scientific">Pseudomarimonas arenosa</name>
    <dbReference type="NCBI Taxonomy" id="2774145"/>
    <lineage>
        <taxon>Bacteria</taxon>
        <taxon>Pseudomonadati</taxon>
        <taxon>Pseudomonadota</taxon>
        <taxon>Gammaproteobacteria</taxon>
        <taxon>Lysobacterales</taxon>
        <taxon>Lysobacteraceae</taxon>
        <taxon>Pseudomarimonas</taxon>
    </lineage>
</organism>
<dbReference type="Proteomes" id="UP000613768">
    <property type="component" value="Unassembled WGS sequence"/>
</dbReference>
<evidence type="ECO:0000313" key="2">
    <source>
        <dbReference type="EMBL" id="MBD8525967.1"/>
    </source>
</evidence>
<accession>A0AAW3ZMU1</accession>
<gene>
    <name evidence="2" type="ORF">IFO71_09440</name>
</gene>
<reference evidence="2 3" key="1">
    <citation type="submission" date="2020-09" db="EMBL/GenBank/DDBJ databases">
        <title>Pseudoxanthomonas sp. CAU 1598 isolated from sand of Yaerae Beach.</title>
        <authorList>
            <person name="Kim W."/>
        </authorList>
    </citation>
    <scope>NUCLEOTIDE SEQUENCE [LARGE SCALE GENOMIC DNA]</scope>
    <source>
        <strain evidence="2 3">CAU 1598</strain>
    </source>
</reference>
<evidence type="ECO:0000313" key="3">
    <source>
        <dbReference type="Proteomes" id="UP000613768"/>
    </source>
</evidence>
<keyword evidence="3" id="KW-1185">Reference proteome</keyword>
<feature type="signal peptide" evidence="1">
    <location>
        <begin position="1"/>
        <end position="24"/>
    </location>
</feature>
<evidence type="ECO:0008006" key="4">
    <source>
        <dbReference type="Google" id="ProtNLM"/>
    </source>
</evidence>
<dbReference type="EMBL" id="JACYTR010000015">
    <property type="protein sequence ID" value="MBD8525967.1"/>
    <property type="molecule type" value="Genomic_DNA"/>
</dbReference>
<proteinExistence type="predicted"/>
<keyword evidence="1" id="KW-0732">Signal</keyword>
<comment type="caution">
    <text evidence="2">The sequence shown here is derived from an EMBL/GenBank/DDBJ whole genome shotgun (WGS) entry which is preliminary data.</text>
</comment>
<sequence>MPFWRLLLCWMALLAAAISAPLHAEDRIAALQRIEFLSNLHVNQHHFLHALARERGDPLDYLREHAKPALSEPDLAPLQSAIDYYRAHLVKRNLLFDGYLHNVKLHLMEHASADALSVGKMQQGLYQALLNTRPIYEEHFWPAHDAANRQLVMQTLSLLRKIEQPTLARIEQLAAGSCPEKITVHLSWFANAVGAYTTIEPQTVAVIESRHGDSAVGRDNFVELVFHEPTHAVILQDRGSVAEAIAAASDRLGARAPRDLWHAILFFFVGVAVQEQLAQQGRPDYELYMKRNEVFKSLHPAVLGAMPDYVAGKHSLQQAVERAVSVEEERR</sequence>
<protein>
    <recommendedName>
        <fullName evidence="4">Metallopeptidase DUF4344</fullName>
    </recommendedName>
</protein>
<dbReference type="RefSeq" id="WP_192029387.1">
    <property type="nucleotide sequence ID" value="NZ_JACYTR010000015.1"/>
</dbReference>
<dbReference type="AlphaFoldDB" id="A0AAW3ZMU1"/>
<evidence type="ECO:0000256" key="1">
    <source>
        <dbReference type="SAM" id="SignalP"/>
    </source>
</evidence>